<feature type="binding site" evidence="7 8">
    <location>
        <position position="189"/>
    </location>
    <ligand>
        <name>S-adenosyl-L-methionine</name>
        <dbReference type="ChEBI" id="CHEBI:59789"/>
    </ligand>
</feature>
<feature type="binding site" evidence="7 8">
    <location>
        <position position="217"/>
    </location>
    <ligand>
        <name>S-adenosyl-L-methionine</name>
        <dbReference type="ChEBI" id="CHEBI:59789"/>
    </ligand>
</feature>
<dbReference type="PROSITE" id="PS51687">
    <property type="entry name" value="SAM_MT_RNA_M5U"/>
    <property type="match status" value="1"/>
</dbReference>
<evidence type="ECO:0000313" key="11">
    <source>
        <dbReference type="Proteomes" id="UP000286678"/>
    </source>
</evidence>
<dbReference type="Gene3D" id="3.40.50.150">
    <property type="entry name" value="Vaccinia Virus protein VP39"/>
    <property type="match status" value="1"/>
</dbReference>
<feature type="binding site" evidence="7">
    <location>
        <position position="222"/>
    </location>
    <ligand>
        <name>S-adenosyl-L-methionine</name>
        <dbReference type="ChEBI" id="CHEBI:59789"/>
    </ligand>
</feature>
<gene>
    <name evidence="7" type="primary">trmA</name>
    <name evidence="10" type="ORF">CWE21_05860</name>
</gene>
<comment type="similarity">
    <text evidence="7">Belongs to the class I-like SAM-binding methyltransferase superfamily. RNA M5U methyltransferase family. TrmA subfamily.</text>
</comment>
<dbReference type="GO" id="GO:0000049">
    <property type="term" value="F:tRNA binding"/>
    <property type="evidence" value="ECO:0007669"/>
    <property type="project" value="TreeGrafter"/>
</dbReference>
<evidence type="ECO:0000256" key="4">
    <source>
        <dbReference type="ARBA" id="ARBA00022694"/>
    </source>
</evidence>
<dbReference type="InterPro" id="IPR030391">
    <property type="entry name" value="MeTrfase_TrmA_CS"/>
</dbReference>
<reference evidence="11" key="1">
    <citation type="journal article" date="2018" name="Front. Microbiol.">
        <title>Genome-Based Analysis Reveals the Taxonomy and Diversity of the Family Idiomarinaceae.</title>
        <authorList>
            <person name="Liu Y."/>
            <person name="Lai Q."/>
            <person name="Shao Z."/>
        </authorList>
    </citation>
    <scope>NUCLEOTIDE SEQUENCE [LARGE SCALE GENOMIC DNA]</scope>
    <source>
        <strain evidence="11">SW15</strain>
    </source>
</reference>
<dbReference type="InterPro" id="IPR029063">
    <property type="entry name" value="SAM-dependent_MTases_sf"/>
</dbReference>
<dbReference type="PANTHER" id="PTHR47790">
    <property type="entry name" value="TRNA/TMRNA (URACIL-C(5))-METHYLTRANSFERASE"/>
    <property type="match status" value="1"/>
</dbReference>
<evidence type="ECO:0000256" key="5">
    <source>
        <dbReference type="ARBA" id="ARBA00051255"/>
    </source>
</evidence>
<sequence>MTHLAVQPELYQQQLDEKAARLGAMLEPFCQEPLSVYASPAKFYRMRAEFRVWHEGDDLYYIMFDPETREKLRMDDFPAGSQLINQLMPALLDSIRSRPTLRQKLFQVEFLTTTSGQALISLIYHRQLDEAWQQAAEQLRETLSQFAEIQLIGRARKQKLVLEQDWVVEQLSIAGRDYQFQQIENSFTQPNAAVNIHMVEWALAATAETDHDLLELYCGNGNFSLPLARNFNRVLATEISKTSVASARFNSELNGIDNVTVVRMSAEDFSAVMQGEKESRRAAEAQLERFNCQTVLVDPPRAGLDDDTLELVRQYPRIIYISCNPETLVQNLEKLKTTHRVVKRALFDQFPYTHHMEAGVVLERRTD</sequence>
<dbReference type="GO" id="GO:0005829">
    <property type="term" value="C:cytosol"/>
    <property type="evidence" value="ECO:0007669"/>
    <property type="project" value="TreeGrafter"/>
</dbReference>
<dbReference type="InterPro" id="IPR010280">
    <property type="entry name" value="U5_MeTrfase_fam"/>
</dbReference>
<dbReference type="InterPro" id="IPR011869">
    <property type="entry name" value="TrmA_MeTrfase"/>
</dbReference>
<organism evidence="10 11">
    <name type="scientific">Pseudidiomarina aquimaris</name>
    <dbReference type="NCBI Taxonomy" id="641841"/>
    <lineage>
        <taxon>Bacteria</taxon>
        <taxon>Pseudomonadati</taxon>
        <taxon>Pseudomonadota</taxon>
        <taxon>Gammaproteobacteria</taxon>
        <taxon>Alteromonadales</taxon>
        <taxon>Idiomarinaceae</taxon>
        <taxon>Pseudidiomarina</taxon>
    </lineage>
</organism>
<keyword evidence="3 7" id="KW-0949">S-adenosyl-L-methionine</keyword>
<dbReference type="HAMAP" id="MF_01011">
    <property type="entry name" value="RNA_methyltr_TrmA"/>
    <property type="match status" value="1"/>
</dbReference>
<feature type="active site" description="Nucleophile" evidence="7 8">
    <location>
        <position position="323"/>
    </location>
</feature>
<dbReference type="Proteomes" id="UP000286678">
    <property type="component" value="Unassembled WGS sequence"/>
</dbReference>
<dbReference type="RefSeq" id="WP_126833525.1">
    <property type="nucleotide sequence ID" value="NZ_PIPT01000004.1"/>
</dbReference>
<dbReference type="PROSITE" id="PS01231">
    <property type="entry name" value="TRMA_2"/>
    <property type="match status" value="1"/>
</dbReference>
<feature type="active site" evidence="9">
    <location>
        <position position="323"/>
    </location>
</feature>
<dbReference type="PROSITE" id="PS01230">
    <property type="entry name" value="TRMA_1"/>
    <property type="match status" value="1"/>
</dbReference>
<evidence type="ECO:0000256" key="7">
    <source>
        <dbReference type="HAMAP-Rule" id="MF_01011"/>
    </source>
</evidence>
<keyword evidence="4 7" id="KW-0819">tRNA processing</keyword>
<feature type="active site" description="Proton acceptor" evidence="7">
    <location>
        <position position="357"/>
    </location>
</feature>
<keyword evidence="1 7" id="KW-0489">Methyltransferase</keyword>
<comment type="catalytic activity">
    <reaction evidence="6 7">
        <text>uridine(54) in tRNA + S-adenosyl-L-methionine = 5-methyluridine(54) in tRNA + S-adenosyl-L-homocysteine + H(+)</text>
        <dbReference type="Rhea" id="RHEA:42712"/>
        <dbReference type="Rhea" id="RHEA-COMP:10167"/>
        <dbReference type="Rhea" id="RHEA-COMP:10193"/>
        <dbReference type="ChEBI" id="CHEBI:15378"/>
        <dbReference type="ChEBI" id="CHEBI:57856"/>
        <dbReference type="ChEBI" id="CHEBI:59789"/>
        <dbReference type="ChEBI" id="CHEBI:65315"/>
        <dbReference type="ChEBI" id="CHEBI:74447"/>
        <dbReference type="EC" id="2.1.1.35"/>
    </reaction>
</comment>
<dbReference type="GO" id="GO:0030488">
    <property type="term" value="P:tRNA methylation"/>
    <property type="evidence" value="ECO:0007669"/>
    <property type="project" value="UniProtKB-UniRule"/>
</dbReference>
<dbReference type="Pfam" id="PF05958">
    <property type="entry name" value="tRNA_U5-meth_tr"/>
    <property type="match status" value="1"/>
</dbReference>
<evidence type="ECO:0000256" key="6">
    <source>
        <dbReference type="ARBA" id="ARBA00052788"/>
    </source>
</evidence>
<dbReference type="AlphaFoldDB" id="A0A432XHG8"/>
<dbReference type="SUPFAM" id="SSF53335">
    <property type="entry name" value="S-adenosyl-L-methionine-dependent methyltransferases"/>
    <property type="match status" value="1"/>
</dbReference>
<evidence type="ECO:0000313" key="10">
    <source>
        <dbReference type="EMBL" id="RUO48072.1"/>
    </source>
</evidence>
<dbReference type="FunFam" id="3.40.50.150:FF:000012">
    <property type="entry name" value="tRNA/tmRNA (uracil-C(5))-methyltransferase"/>
    <property type="match status" value="1"/>
</dbReference>
<feature type="binding site" evidence="7 8">
    <location>
        <position position="238"/>
    </location>
    <ligand>
        <name>S-adenosyl-L-methionine</name>
        <dbReference type="ChEBI" id="CHEBI:59789"/>
    </ligand>
</feature>
<proteinExistence type="inferred from homology"/>
<comment type="catalytic activity">
    <reaction evidence="5 7">
        <text>uridine(341) in tmRNA + S-adenosyl-L-methionine = 5-methyluridine(341) in tmRNA + S-adenosyl-L-homocysteine + H(+)</text>
        <dbReference type="Rhea" id="RHEA:43612"/>
        <dbReference type="Rhea" id="RHEA-COMP:10630"/>
        <dbReference type="Rhea" id="RHEA-COMP:10631"/>
        <dbReference type="ChEBI" id="CHEBI:15378"/>
        <dbReference type="ChEBI" id="CHEBI:57856"/>
        <dbReference type="ChEBI" id="CHEBI:59789"/>
        <dbReference type="ChEBI" id="CHEBI:65315"/>
        <dbReference type="ChEBI" id="CHEBI:74447"/>
    </reaction>
</comment>
<dbReference type="CDD" id="cd02440">
    <property type="entry name" value="AdoMet_MTases"/>
    <property type="match status" value="1"/>
</dbReference>
<keyword evidence="11" id="KW-1185">Reference proteome</keyword>
<dbReference type="InterPro" id="IPR030390">
    <property type="entry name" value="MeTrfase_TrmA_AS"/>
</dbReference>
<dbReference type="OrthoDB" id="9804590at2"/>
<evidence type="ECO:0000256" key="1">
    <source>
        <dbReference type="ARBA" id="ARBA00022603"/>
    </source>
</evidence>
<protein>
    <recommendedName>
        <fullName evidence="7">tRNA/tmRNA (uracil-C(5))-methyltransferase</fullName>
        <ecNumber evidence="7">2.1.1.35</ecNumber>
    </recommendedName>
    <alternativeName>
        <fullName evidence="7">tRNA (uracil(54)-C(5))-methyltransferase</fullName>
    </alternativeName>
    <alternativeName>
        <fullName evidence="7">tRNA(m5U54)-methyltransferase</fullName>
        <shortName evidence="7">RUMT</shortName>
    </alternativeName>
    <alternativeName>
        <fullName evidence="7">tmRNA (uracil(341)-C(5))-methyltransferase</fullName>
    </alternativeName>
</protein>
<evidence type="ECO:0000256" key="2">
    <source>
        <dbReference type="ARBA" id="ARBA00022679"/>
    </source>
</evidence>
<accession>A0A432XHG8</accession>
<dbReference type="NCBIfam" id="TIGR02143">
    <property type="entry name" value="trmA_only"/>
    <property type="match status" value="1"/>
</dbReference>
<dbReference type="PANTHER" id="PTHR47790:SF2">
    <property type="entry name" value="TRNA_TMRNA (URACIL-C(5))-METHYLTRANSFERASE"/>
    <property type="match status" value="1"/>
</dbReference>
<name>A0A432XHG8_9GAMM</name>
<dbReference type="EMBL" id="PIPT01000004">
    <property type="protein sequence ID" value="RUO48072.1"/>
    <property type="molecule type" value="Genomic_DNA"/>
</dbReference>
<comment type="caution">
    <text evidence="10">The sequence shown here is derived from an EMBL/GenBank/DDBJ whole genome shotgun (WGS) entry which is preliminary data.</text>
</comment>
<keyword evidence="2 7" id="KW-0808">Transferase</keyword>
<feature type="binding site" evidence="7 8">
    <location>
        <position position="298"/>
    </location>
    <ligand>
        <name>S-adenosyl-L-methionine</name>
        <dbReference type="ChEBI" id="CHEBI:59789"/>
    </ligand>
</feature>
<dbReference type="GO" id="GO:0030697">
    <property type="term" value="F:tRNA (uracil(54)-C5)-methyltransferase activity, S-adenosyl methionine-dependent"/>
    <property type="evidence" value="ECO:0007669"/>
    <property type="project" value="UniProtKB-UniRule"/>
</dbReference>
<evidence type="ECO:0000256" key="3">
    <source>
        <dbReference type="ARBA" id="ARBA00022691"/>
    </source>
</evidence>
<dbReference type="EC" id="2.1.1.35" evidence="7"/>
<dbReference type="FunFam" id="2.40.50.1070:FF:000001">
    <property type="entry name" value="tRNA/tmRNA (uracil-C(5))-methyltransferase"/>
    <property type="match status" value="1"/>
</dbReference>
<evidence type="ECO:0000256" key="8">
    <source>
        <dbReference type="PROSITE-ProRule" id="PRU01024"/>
    </source>
</evidence>
<comment type="function">
    <text evidence="7">Dual-specificity methyltransferase that catalyzes the formation of 5-methyluridine at position 54 (m5U54) in all tRNAs, and that of position 341 (m5U341) in tmRNA (transfer-mRNA).</text>
</comment>
<evidence type="ECO:0000256" key="9">
    <source>
        <dbReference type="PROSITE-ProRule" id="PRU10015"/>
    </source>
</evidence>
<dbReference type="Gene3D" id="2.40.50.1070">
    <property type="match status" value="1"/>
</dbReference>
<dbReference type="GO" id="GO:0019843">
    <property type="term" value="F:rRNA binding"/>
    <property type="evidence" value="ECO:0007669"/>
    <property type="project" value="TreeGrafter"/>
</dbReference>